<dbReference type="RefSeq" id="WP_120212635.1">
    <property type="nucleotide sequence ID" value="NZ_BMCW01000002.1"/>
</dbReference>
<evidence type="ECO:0000313" key="4">
    <source>
        <dbReference type="Proteomes" id="UP000658202"/>
    </source>
</evidence>
<sequence>MPVYTRIIISAEDFLSYSKDLLKQYNIHCYVEYRDKKKKASYKKVDLSQSFSKVFSEKYDCFFLCAKEPEDTSVTSFYDDEWCDDTIVAEGGRETETEIEQLDLRIISKLHNDNIRLFVNALNAKMKKDSQFGKGVETENYLNKNIFYKKGLQKIIWASFERKPFLDPIELPAE</sequence>
<proteinExistence type="predicted"/>
<reference evidence="4" key="3">
    <citation type="journal article" date="2019" name="Int. J. Syst. Evol. Microbiol.">
        <title>The Global Catalogue of Microorganisms (GCM) 10K type strain sequencing project: providing services to taxonomists for standard genome sequencing and annotation.</title>
        <authorList>
            <consortium name="The Broad Institute Genomics Platform"/>
            <consortium name="The Broad Institute Genome Sequencing Center for Infectious Disease"/>
            <person name="Wu L."/>
            <person name="Ma J."/>
        </authorList>
    </citation>
    <scope>NUCLEOTIDE SEQUENCE [LARGE SCALE GENOMIC DNA]</scope>
    <source>
        <strain evidence="4">CCM 8490</strain>
    </source>
</reference>
<evidence type="ECO:0000313" key="2">
    <source>
        <dbReference type="EMBL" id="RKE88813.1"/>
    </source>
</evidence>
<reference evidence="1" key="4">
    <citation type="submission" date="2024-05" db="EMBL/GenBank/DDBJ databases">
        <authorList>
            <person name="Sun Q."/>
            <person name="Sedlacek I."/>
        </authorList>
    </citation>
    <scope>NUCLEOTIDE SEQUENCE</scope>
    <source>
        <strain evidence="1">CCM 8490</strain>
    </source>
</reference>
<comment type="caution">
    <text evidence="2">The sequence shown here is derived from an EMBL/GenBank/DDBJ whole genome shotgun (WGS) entry which is preliminary data.</text>
</comment>
<dbReference type="EMBL" id="RAQH01000002">
    <property type="protein sequence ID" value="RKE88813.1"/>
    <property type="molecule type" value="Genomic_DNA"/>
</dbReference>
<evidence type="ECO:0000313" key="3">
    <source>
        <dbReference type="Proteomes" id="UP000285906"/>
    </source>
</evidence>
<dbReference type="Proteomes" id="UP000285906">
    <property type="component" value="Unassembled WGS sequence"/>
</dbReference>
<protein>
    <submittedName>
        <fullName evidence="2">Uncharacterized protein</fullName>
    </submittedName>
</protein>
<dbReference type="EMBL" id="BMCW01000002">
    <property type="protein sequence ID" value="GGG54852.1"/>
    <property type="molecule type" value="Genomic_DNA"/>
</dbReference>
<dbReference type="Proteomes" id="UP000658202">
    <property type="component" value="Unassembled WGS sequence"/>
</dbReference>
<reference evidence="1" key="1">
    <citation type="journal article" date="2014" name="Int. J. Syst. Evol. Microbiol.">
        <title>Complete genome of a new Firmicutes species belonging to the dominant human colonic microbiota ('Ruminococcus bicirculans') reveals two chromosomes and a selective capacity to utilize plant glucans.</title>
        <authorList>
            <consortium name="NISC Comparative Sequencing Program"/>
            <person name="Wegmann U."/>
            <person name="Louis P."/>
            <person name="Goesmann A."/>
            <person name="Henrissat B."/>
            <person name="Duncan S.H."/>
            <person name="Flint H.J."/>
        </authorList>
    </citation>
    <scope>NUCLEOTIDE SEQUENCE</scope>
    <source>
        <strain evidence="1">CCM 8490</strain>
    </source>
</reference>
<organism evidence="2 3">
    <name type="scientific">Epilithonimonas arachidiradicis</name>
    <dbReference type="NCBI Taxonomy" id="1617282"/>
    <lineage>
        <taxon>Bacteria</taxon>
        <taxon>Pseudomonadati</taxon>
        <taxon>Bacteroidota</taxon>
        <taxon>Flavobacteriia</taxon>
        <taxon>Flavobacteriales</taxon>
        <taxon>Weeksellaceae</taxon>
        <taxon>Chryseobacterium group</taxon>
        <taxon>Epilithonimonas</taxon>
    </lineage>
</organism>
<dbReference type="OrthoDB" id="1246428at2"/>
<evidence type="ECO:0000313" key="1">
    <source>
        <dbReference type="EMBL" id="GGG54852.1"/>
    </source>
</evidence>
<reference evidence="2 3" key="2">
    <citation type="submission" date="2018-09" db="EMBL/GenBank/DDBJ databases">
        <title>Genomic Encyclopedia of Archaeal and Bacterial Type Strains, Phase II (KMG-II): from individual species to whole genera.</title>
        <authorList>
            <person name="Goeker M."/>
        </authorList>
    </citation>
    <scope>NUCLEOTIDE SEQUENCE [LARGE SCALE GENOMIC DNA]</scope>
    <source>
        <strain evidence="2 3">DSM 27620</strain>
    </source>
</reference>
<accession>A0A420DB59</accession>
<name>A0A420DB59_9FLAO</name>
<keyword evidence="4" id="KW-1185">Reference proteome</keyword>
<dbReference type="AlphaFoldDB" id="A0A420DB59"/>
<gene>
    <name evidence="2" type="ORF">BXY58_0940</name>
    <name evidence="1" type="ORF">GCM10007332_15610</name>
</gene>